<proteinExistence type="predicted"/>
<gene>
    <name evidence="1" type="ORF">NUW54_g10113</name>
</gene>
<organism evidence="1 2">
    <name type="scientific">Trametes sanguinea</name>
    <dbReference type="NCBI Taxonomy" id="158606"/>
    <lineage>
        <taxon>Eukaryota</taxon>
        <taxon>Fungi</taxon>
        <taxon>Dikarya</taxon>
        <taxon>Basidiomycota</taxon>
        <taxon>Agaricomycotina</taxon>
        <taxon>Agaricomycetes</taxon>
        <taxon>Polyporales</taxon>
        <taxon>Polyporaceae</taxon>
        <taxon>Trametes</taxon>
    </lineage>
</organism>
<dbReference type="EMBL" id="JANSHE010003560">
    <property type="protein sequence ID" value="KAJ2985559.1"/>
    <property type="molecule type" value="Genomic_DNA"/>
</dbReference>
<comment type="caution">
    <text evidence="1">The sequence shown here is derived from an EMBL/GenBank/DDBJ whole genome shotgun (WGS) entry which is preliminary data.</text>
</comment>
<dbReference type="Proteomes" id="UP001144978">
    <property type="component" value="Unassembled WGS sequence"/>
</dbReference>
<reference evidence="1" key="1">
    <citation type="submission" date="2022-08" db="EMBL/GenBank/DDBJ databases">
        <title>Genome Sequence of Pycnoporus sanguineus.</title>
        <authorList>
            <person name="Buettner E."/>
        </authorList>
    </citation>
    <scope>NUCLEOTIDE SEQUENCE</scope>
    <source>
        <strain evidence="1">CG-C14</strain>
    </source>
</reference>
<evidence type="ECO:0000313" key="2">
    <source>
        <dbReference type="Proteomes" id="UP001144978"/>
    </source>
</evidence>
<name>A0ACC1P2Y6_9APHY</name>
<evidence type="ECO:0000313" key="1">
    <source>
        <dbReference type="EMBL" id="KAJ2985559.1"/>
    </source>
</evidence>
<keyword evidence="2" id="KW-1185">Reference proteome</keyword>
<protein>
    <submittedName>
        <fullName evidence="1">Uncharacterized protein</fullName>
    </submittedName>
</protein>
<sequence>MSKAHGLRHFTRGISVLSQWTGGEAKEIEKVLLGLLIGRVNSQVLKAVRALLDFTYYAQYETHSDTTLSRMRQALNTFHRNKAALIELGVREHFNIPKLHALMHYVDAIVRLGCLDGVNTENSERLHIDYAKKAYRASSRREYLSQMRRGSSGKKQSNAAAQQS</sequence>
<accession>A0ACC1P2Y6</accession>